<feature type="compositionally biased region" description="Basic and acidic residues" evidence="1">
    <location>
        <begin position="49"/>
        <end position="67"/>
    </location>
</feature>
<dbReference type="AlphaFoldDB" id="W9VVJ2"/>
<proteinExistence type="predicted"/>
<comment type="caution">
    <text evidence="3">The sequence shown here is derived from an EMBL/GenBank/DDBJ whole genome shotgun (WGS) entry which is preliminary data.</text>
</comment>
<dbReference type="SMART" id="SM00731">
    <property type="entry name" value="SprT"/>
    <property type="match status" value="1"/>
</dbReference>
<feature type="region of interest" description="Disordered" evidence="1">
    <location>
        <begin position="298"/>
        <end position="445"/>
    </location>
</feature>
<feature type="compositionally biased region" description="Polar residues" evidence="1">
    <location>
        <begin position="173"/>
        <end position="184"/>
    </location>
</feature>
<feature type="compositionally biased region" description="Basic and acidic residues" evidence="1">
    <location>
        <begin position="383"/>
        <end position="405"/>
    </location>
</feature>
<dbReference type="Pfam" id="PF10263">
    <property type="entry name" value="SprT-like"/>
    <property type="match status" value="1"/>
</dbReference>
<dbReference type="RefSeq" id="XP_007756016.1">
    <property type="nucleotide sequence ID" value="XM_007757826.1"/>
</dbReference>
<feature type="compositionally biased region" description="Low complexity" evidence="1">
    <location>
        <begin position="415"/>
        <end position="433"/>
    </location>
</feature>
<feature type="region of interest" description="Disordered" evidence="1">
    <location>
        <begin position="460"/>
        <end position="518"/>
    </location>
</feature>
<organism evidence="3 4">
    <name type="scientific">Cladophialophora yegresii CBS 114405</name>
    <dbReference type="NCBI Taxonomy" id="1182544"/>
    <lineage>
        <taxon>Eukaryota</taxon>
        <taxon>Fungi</taxon>
        <taxon>Dikarya</taxon>
        <taxon>Ascomycota</taxon>
        <taxon>Pezizomycotina</taxon>
        <taxon>Eurotiomycetes</taxon>
        <taxon>Chaetothyriomycetidae</taxon>
        <taxon>Chaetothyriales</taxon>
        <taxon>Herpotrichiellaceae</taxon>
        <taxon>Cladophialophora</taxon>
    </lineage>
</organism>
<feature type="domain" description="SprT-like" evidence="2">
    <location>
        <begin position="547"/>
        <end position="745"/>
    </location>
</feature>
<sequence>MSTYLSDDDLSDLPDLDVLFPPKALMATSANTGLRRSPRKKMAAQPPSTEKRALPESKSPRKEDRCAGTRQLKKAGTLERVAASKNTSTSLKAIPLLPRNTTVSETLLTSNNRRSPTSPQRSVRPAHLDSTVVHLKAKAVERDFSEPALPAKAKKASAKGGVKSLVEPESRRSNQTTSRANQNLIPHYTSRYVLKEARCNDDEEDSNDEDEDEDTDLSGFIVADDAELSFYNTSAMGSDDESDNPRTPPNRGPQKAPRRRLHRGSPTRRRLTFGDDSKEEDADKENRAADVLLNALQNISLEDKKPTQTKEEVETIDLTSSPIVSPESKLNLRPTLPSAQTQKVKVEKNSCLNSNPFKDFDAILKLDPPSSKPALMIPSGDLPSKKAIERDDAAEEQRPANEPDLRFTTPPATPPRSASKLKSPSKLLSPSKRQAIPQSPHRQSMDAFWDHNVINKWNDEFSPKKAPASSPGKRGLGGFQIWSDSEDTLDSFDSLPSPCSSPRRSGSPIKSPEKEEKKRIAEEKRLAVAQKKAFDAKKEQLALSLLHELDEHVANGQLDKLSSTTGGVKVIWSKTLRSTAGRANWKRTVTKLSGSPIKGCSDLSDAGVKVQHFASIELAEKIIDCEDRLVNTLAHEFCHLTNFMISNVRDQPHGASFKKWAQKATSHLRTTSVESWRKVEVTTKHSYTINHKYLWVCAGRPRTSAMDFLKVEDNEGCGAEYGRHSKSIDVEKHRCGKCKGFLVQMRPKPRGAASPKKKFIAARVKREGSAESESSSSGSSGNQTKPLSTMIETIELSD</sequence>
<dbReference type="OrthoDB" id="20772at2759"/>
<dbReference type="PANTHER" id="PTHR23099:SF0">
    <property type="entry name" value="GERM CELL NUCLEAR ACIDIC PROTEIN"/>
    <property type="match status" value="1"/>
</dbReference>
<dbReference type="InterPro" id="IPR006640">
    <property type="entry name" value="SprT-like_domain"/>
</dbReference>
<feature type="compositionally biased region" description="Polar residues" evidence="1">
    <location>
        <begin position="782"/>
        <end position="791"/>
    </location>
</feature>
<name>W9VVJ2_9EURO</name>
<reference evidence="3 4" key="1">
    <citation type="submission" date="2013-03" db="EMBL/GenBank/DDBJ databases">
        <title>The Genome Sequence of Cladophialophora yegresii CBS 114405.</title>
        <authorList>
            <consortium name="The Broad Institute Genomics Platform"/>
            <person name="Cuomo C."/>
            <person name="de Hoog S."/>
            <person name="Gorbushina A."/>
            <person name="Walker B."/>
            <person name="Young S.K."/>
            <person name="Zeng Q."/>
            <person name="Gargeya S."/>
            <person name="Fitzgerald M."/>
            <person name="Haas B."/>
            <person name="Abouelleil A."/>
            <person name="Allen A.W."/>
            <person name="Alvarado L."/>
            <person name="Arachchi H.M."/>
            <person name="Berlin A.M."/>
            <person name="Chapman S.B."/>
            <person name="Gainer-Dewar J."/>
            <person name="Goldberg J."/>
            <person name="Griggs A."/>
            <person name="Gujja S."/>
            <person name="Hansen M."/>
            <person name="Howarth C."/>
            <person name="Imamovic A."/>
            <person name="Ireland A."/>
            <person name="Larimer J."/>
            <person name="McCowan C."/>
            <person name="Murphy C."/>
            <person name="Pearson M."/>
            <person name="Poon T.W."/>
            <person name="Priest M."/>
            <person name="Roberts A."/>
            <person name="Saif S."/>
            <person name="Shea T."/>
            <person name="Sisk P."/>
            <person name="Sykes S."/>
            <person name="Wortman J."/>
            <person name="Nusbaum C."/>
            <person name="Birren B."/>
        </authorList>
    </citation>
    <scope>NUCLEOTIDE SEQUENCE [LARGE SCALE GENOMIC DNA]</scope>
    <source>
        <strain evidence="3 4">CBS 114405</strain>
    </source>
</reference>
<accession>W9VVJ2</accession>
<feature type="region of interest" description="Disordered" evidence="1">
    <location>
        <begin position="233"/>
        <end position="286"/>
    </location>
</feature>
<evidence type="ECO:0000313" key="4">
    <source>
        <dbReference type="Proteomes" id="UP000019473"/>
    </source>
</evidence>
<evidence type="ECO:0000313" key="3">
    <source>
        <dbReference type="EMBL" id="EXJ59663.1"/>
    </source>
</evidence>
<dbReference type="Pfam" id="PF17283">
    <property type="entry name" value="Zn_ribbon_SprT"/>
    <property type="match status" value="1"/>
</dbReference>
<dbReference type="STRING" id="1182544.W9VVJ2"/>
<dbReference type="Proteomes" id="UP000019473">
    <property type="component" value="Unassembled WGS sequence"/>
</dbReference>
<gene>
    <name evidence="3" type="ORF">A1O7_03809</name>
</gene>
<feature type="region of interest" description="Disordered" evidence="1">
    <location>
        <begin position="747"/>
        <end position="798"/>
    </location>
</feature>
<dbReference type="EMBL" id="AMGW01000003">
    <property type="protein sequence ID" value="EXJ59663.1"/>
    <property type="molecule type" value="Genomic_DNA"/>
</dbReference>
<feature type="region of interest" description="Disordered" evidence="1">
    <location>
        <begin position="146"/>
        <end position="215"/>
    </location>
</feature>
<dbReference type="PANTHER" id="PTHR23099">
    <property type="entry name" value="TRANSCRIPTIONAL REGULATOR"/>
    <property type="match status" value="1"/>
</dbReference>
<dbReference type="GO" id="GO:0005634">
    <property type="term" value="C:nucleus"/>
    <property type="evidence" value="ECO:0007669"/>
    <property type="project" value="TreeGrafter"/>
</dbReference>
<dbReference type="HOGENOM" id="CLU_012966_2_1_1"/>
<dbReference type="GO" id="GO:0006950">
    <property type="term" value="P:response to stress"/>
    <property type="evidence" value="ECO:0007669"/>
    <property type="project" value="UniProtKB-ARBA"/>
</dbReference>
<protein>
    <recommendedName>
        <fullName evidence="2">SprT-like domain-containing protein</fullName>
    </recommendedName>
</protein>
<feature type="region of interest" description="Disordered" evidence="1">
    <location>
        <begin position="27"/>
        <end position="129"/>
    </location>
</feature>
<feature type="compositionally biased region" description="Polar residues" evidence="1">
    <location>
        <begin position="99"/>
        <end position="121"/>
    </location>
</feature>
<feature type="compositionally biased region" description="Acidic residues" evidence="1">
    <location>
        <begin position="201"/>
        <end position="215"/>
    </location>
</feature>
<evidence type="ECO:0000256" key="1">
    <source>
        <dbReference type="SAM" id="MobiDB-lite"/>
    </source>
</evidence>
<dbReference type="eggNOG" id="KOG3854">
    <property type="taxonomic scope" value="Eukaryota"/>
</dbReference>
<feature type="compositionally biased region" description="Basic and acidic residues" evidence="1">
    <location>
        <begin position="301"/>
        <end position="313"/>
    </location>
</feature>
<feature type="compositionally biased region" description="Basic residues" evidence="1">
    <location>
        <begin position="256"/>
        <end position="271"/>
    </location>
</feature>
<dbReference type="VEuPathDB" id="FungiDB:A1O7_03809"/>
<dbReference type="InterPro" id="IPR035240">
    <property type="entry name" value="SprT_Zn_ribbon"/>
</dbReference>
<keyword evidence="4" id="KW-1185">Reference proteome</keyword>
<dbReference type="GeneID" id="19178401"/>
<feature type="compositionally biased region" description="Low complexity" evidence="1">
    <location>
        <begin position="771"/>
        <end position="781"/>
    </location>
</feature>
<evidence type="ECO:0000259" key="2">
    <source>
        <dbReference type="SMART" id="SM00731"/>
    </source>
</evidence>
<feature type="compositionally biased region" description="Low complexity" evidence="1">
    <location>
        <begin position="494"/>
        <end position="508"/>
    </location>
</feature>